<reference evidence="8" key="3">
    <citation type="journal article" date="2014" name="Nature">
        <title>Elephant shark genome provides unique insights into gnathostome evolution.</title>
        <authorList>
            <consortium name="International Elephant Shark Genome Sequencing Consortium"/>
            <person name="Venkatesh B."/>
            <person name="Lee A.P."/>
            <person name="Ravi V."/>
            <person name="Maurya A.K."/>
            <person name="Lian M.M."/>
            <person name="Swann J.B."/>
            <person name="Ohta Y."/>
            <person name="Flajnik M.F."/>
            <person name="Sutoh Y."/>
            <person name="Kasahara M."/>
            <person name="Hoon S."/>
            <person name="Gangu V."/>
            <person name="Roy S.W."/>
            <person name="Irimia M."/>
            <person name="Korzh V."/>
            <person name="Kondrychyn I."/>
            <person name="Lim Z.W."/>
            <person name="Tay B.H."/>
            <person name="Tohari S."/>
            <person name="Kong K.W."/>
            <person name="Ho S."/>
            <person name="Lorente-Galdos B."/>
            <person name="Quilez J."/>
            <person name="Marques-Bonet T."/>
            <person name="Raney B.J."/>
            <person name="Ingham P.W."/>
            <person name="Tay A."/>
            <person name="Hillier L.W."/>
            <person name="Minx P."/>
            <person name="Boehm T."/>
            <person name="Wilson R.K."/>
            <person name="Brenner S."/>
            <person name="Warren W.C."/>
        </authorList>
    </citation>
    <scope>NUCLEOTIDE SEQUENCE [LARGE SCALE GENOMIC DNA]</scope>
</reference>
<feature type="domain" description="PH" evidence="6">
    <location>
        <begin position="103"/>
        <end position="193"/>
    </location>
</feature>
<keyword evidence="2" id="KW-0677">Repeat</keyword>
<sequence length="485" mass="53517">IGTYLLDKEKTKVQSSSPSTIPAVARHVLTSHLFLKQTTPSASTIHSSVRLSISFPPSPPLPSLPPSLPSGAYSTRSLLLADHFPCGASHSLLRPGISNPFRGLLKLGNLERRGPVGIWKEFYCELSPFEFRLYLNDESRTCYENCSLLRCEAVLALGDGRFELLCSGRRLCLRAASPDEAEDWTDRIREALVKCRPQNASQRAGGARPRAAPGGEERQRQRPAAETAPRESLSPDWVCRSEPQLDAIKETVLCVLVGERWLPCVCSLSLEALICSQLRGGKRELVTSCRTDSFRDVVPDTALGGPAYFKLVTSGAALQLQAENGEEARAWRELIRAVLTCHREAVDGVAGEEGADERNGQRLVQLGLGEYSPLLRCLTAVPNERGLDQQNQQCAGCPRRIGFSFGKLKLCAFSGLYYCESCHHDTEVIIPSRVIHNWDLKKRGVSPAVYLHFVWCVLRVRAPARNVCTCDPCARPRADQTLADR</sequence>
<evidence type="ECO:0000313" key="7">
    <source>
        <dbReference type="Ensembl" id="ENSCMIP00000018524.1"/>
    </source>
</evidence>
<evidence type="ECO:0000256" key="3">
    <source>
        <dbReference type="ARBA" id="ARBA00022771"/>
    </source>
</evidence>
<dbReference type="PANTHER" id="PTHR12326:SF5">
    <property type="entry name" value="PLECKSTRIN HOMOLOGY DOMAIN-CONTAINING FAMILY M MEMBER 1"/>
    <property type="match status" value="1"/>
</dbReference>
<dbReference type="PANTHER" id="PTHR12326">
    <property type="entry name" value="PLECKSTRIN HOMOLOGY DOMAIN CONTAINING PROTEIN"/>
    <property type="match status" value="1"/>
</dbReference>
<evidence type="ECO:0000256" key="5">
    <source>
        <dbReference type="SAM" id="MobiDB-lite"/>
    </source>
</evidence>
<dbReference type="Ensembl" id="ENSCMIT00000018874.1">
    <property type="protein sequence ID" value="ENSCMIP00000018524.1"/>
    <property type="gene ID" value="ENSCMIG00000008707.1"/>
</dbReference>
<dbReference type="Pfam" id="PF13901">
    <property type="entry name" value="RH_dom"/>
    <property type="match status" value="1"/>
</dbReference>
<dbReference type="Gene3D" id="2.30.29.30">
    <property type="entry name" value="Pleckstrin-homology domain (PH domain)/Phosphotyrosine-binding domain (PTB)"/>
    <property type="match status" value="1"/>
</dbReference>
<evidence type="ECO:0000256" key="4">
    <source>
        <dbReference type="ARBA" id="ARBA00022833"/>
    </source>
</evidence>
<feature type="region of interest" description="Disordered" evidence="5">
    <location>
        <begin position="197"/>
        <end position="235"/>
    </location>
</feature>
<dbReference type="GO" id="GO:0008270">
    <property type="term" value="F:zinc ion binding"/>
    <property type="evidence" value="ECO:0007669"/>
    <property type="project" value="UniProtKB-KW"/>
</dbReference>
<dbReference type="InParanoid" id="A0A4W3ICE5"/>
<protein>
    <recommendedName>
        <fullName evidence="6">PH domain-containing protein</fullName>
    </recommendedName>
</protein>
<dbReference type="PROSITE" id="PS50003">
    <property type="entry name" value="PH_DOMAIN"/>
    <property type="match status" value="2"/>
</dbReference>
<evidence type="ECO:0000259" key="6">
    <source>
        <dbReference type="PROSITE" id="PS50003"/>
    </source>
</evidence>
<evidence type="ECO:0000256" key="1">
    <source>
        <dbReference type="ARBA" id="ARBA00022723"/>
    </source>
</evidence>
<accession>A0A4W3ICE5</accession>
<dbReference type="AlphaFoldDB" id="A0A4W3ICE5"/>
<reference evidence="7" key="4">
    <citation type="submission" date="2025-08" db="UniProtKB">
        <authorList>
            <consortium name="Ensembl"/>
        </authorList>
    </citation>
    <scope>IDENTIFICATION</scope>
</reference>
<dbReference type="SMART" id="SM00233">
    <property type="entry name" value="PH"/>
    <property type="match status" value="2"/>
</dbReference>
<dbReference type="InterPro" id="IPR025258">
    <property type="entry name" value="RH_dom"/>
</dbReference>
<keyword evidence="4" id="KW-0862">Zinc</keyword>
<dbReference type="InterPro" id="IPR011993">
    <property type="entry name" value="PH-like_dom_sf"/>
</dbReference>
<feature type="compositionally biased region" description="Low complexity" evidence="5">
    <location>
        <begin position="203"/>
        <end position="214"/>
    </location>
</feature>
<reference evidence="8" key="1">
    <citation type="journal article" date="2006" name="Science">
        <title>Ancient noncoding elements conserved in the human genome.</title>
        <authorList>
            <person name="Venkatesh B."/>
            <person name="Kirkness E.F."/>
            <person name="Loh Y.H."/>
            <person name="Halpern A.L."/>
            <person name="Lee A.P."/>
            <person name="Johnson J."/>
            <person name="Dandona N."/>
            <person name="Viswanathan L.D."/>
            <person name="Tay A."/>
            <person name="Venter J.C."/>
            <person name="Strausberg R.L."/>
            <person name="Brenner S."/>
        </authorList>
    </citation>
    <scope>NUCLEOTIDE SEQUENCE [LARGE SCALE GENOMIC DNA]</scope>
</reference>
<reference evidence="7" key="5">
    <citation type="submission" date="2025-09" db="UniProtKB">
        <authorList>
            <consortium name="Ensembl"/>
        </authorList>
    </citation>
    <scope>IDENTIFICATION</scope>
</reference>
<keyword evidence="1" id="KW-0479">Metal-binding</keyword>
<name>A0A4W3ICE5_CALMI</name>
<keyword evidence="8" id="KW-1185">Reference proteome</keyword>
<dbReference type="InterPro" id="IPR051366">
    <property type="entry name" value="DEF8"/>
</dbReference>
<organism evidence="7 8">
    <name type="scientific">Callorhinchus milii</name>
    <name type="common">Ghost shark</name>
    <dbReference type="NCBI Taxonomy" id="7868"/>
    <lineage>
        <taxon>Eukaryota</taxon>
        <taxon>Metazoa</taxon>
        <taxon>Chordata</taxon>
        <taxon>Craniata</taxon>
        <taxon>Vertebrata</taxon>
        <taxon>Chondrichthyes</taxon>
        <taxon>Holocephali</taxon>
        <taxon>Chimaeriformes</taxon>
        <taxon>Callorhinchidae</taxon>
        <taxon>Callorhinchus</taxon>
    </lineage>
</organism>
<dbReference type="STRING" id="7868.ENSCMIP00000018524"/>
<dbReference type="GeneTree" id="ENSGT00940000155111"/>
<keyword evidence="3" id="KW-0863">Zinc-finger</keyword>
<dbReference type="SMART" id="SM01175">
    <property type="entry name" value="DUF4206"/>
    <property type="match status" value="1"/>
</dbReference>
<dbReference type="InterPro" id="IPR001849">
    <property type="entry name" value="PH_domain"/>
</dbReference>
<feature type="domain" description="PH" evidence="6">
    <location>
        <begin position="309"/>
        <end position="340"/>
    </location>
</feature>
<dbReference type="SUPFAM" id="SSF50729">
    <property type="entry name" value="PH domain-like"/>
    <property type="match status" value="2"/>
</dbReference>
<proteinExistence type="predicted"/>
<reference evidence="8" key="2">
    <citation type="journal article" date="2007" name="PLoS Biol.">
        <title>Survey sequencing and comparative analysis of the elephant shark (Callorhinchus milii) genome.</title>
        <authorList>
            <person name="Venkatesh B."/>
            <person name="Kirkness E.F."/>
            <person name="Loh Y.H."/>
            <person name="Halpern A.L."/>
            <person name="Lee A.P."/>
            <person name="Johnson J."/>
            <person name="Dandona N."/>
            <person name="Viswanathan L.D."/>
            <person name="Tay A."/>
            <person name="Venter J.C."/>
            <person name="Strausberg R.L."/>
            <person name="Brenner S."/>
        </authorList>
    </citation>
    <scope>NUCLEOTIDE SEQUENCE [LARGE SCALE GENOMIC DNA]</scope>
</reference>
<evidence type="ECO:0000256" key="2">
    <source>
        <dbReference type="ARBA" id="ARBA00022737"/>
    </source>
</evidence>
<evidence type="ECO:0000313" key="8">
    <source>
        <dbReference type="Proteomes" id="UP000314986"/>
    </source>
</evidence>
<dbReference type="Proteomes" id="UP000314986">
    <property type="component" value="Unassembled WGS sequence"/>
</dbReference>